<dbReference type="OMA" id="CHNQLID"/>
<accession>A0A8S1NZ77</accession>
<evidence type="ECO:0000256" key="1">
    <source>
        <dbReference type="SAM" id="Coils"/>
    </source>
</evidence>
<dbReference type="Proteomes" id="UP000688137">
    <property type="component" value="Unassembled WGS sequence"/>
</dbReference>
<feature type="coiled-coil region" evidence="1">
    <location>
        <begin position="277"/>
        <end position="420"/>
    </location>
</feature>
<feature type="coiled-coil region" evidence="1">
    <location>
        <begin position="187"/>
        <end position="219"/>
    </location>
</feature>
<dbReference type="AlphaFoldDB" id="A0A8S1NZ77"/>
<sequence length="531" mass="62694">MQPFQHSRDDYLNKQVYKLLTKASNMHMKTCEVKVPTRRNSMIESYILTNDIQQQSDGIRKQKIDKNRSCSNLQDYQEESNSTFKQLQFSQLPIMNKNTKLIMLRVENKLKNFRFAKENDHTVSTSTIAKMQSFCLDNQCFDFYSCTDLLLLKYLIYLLLQEINSLNQNYSDQQLLISQKCVNKDTIETLQDNVDDLKNKKHRNSIENLDKQINKMQRLIGEQLSLPNYDMFTTPQSNIKKSEFVFQPSSNTQKIKCDQSQSSFNNQKMIQFQIDELKMKNQTITKLTSGINNLEEELKFVNNQISDTNLNLQISQKSLTVKDQELKDLIKKNEKLVETTNQTIQEKNRLQDQYKSVKNDYELLQTKYNELQKTNQSILKESQIQKKSLNHTVESSQQQMKKEEQKLQKELLDKNKLIRLLSEDGKILGQYLKDISYKIQQIPTDQIPQNLQMLQRELYLNECLINTKLNNMHLAEIDLVKINNVNNEDKKSRKFMNCHNQLIDQMKSFQIHSDLMAMMVIQSEIIEKFLY</sequence>
<comment type="caution">
    <text evidence="2">The sequence shown here is derived from an EMBL/GenBank/DDBJ whole genome shotgun (WGS) entry which is preliminary data.</text>
</comment>
<evidence type="ECO:0000313" key="2">
    <source>
        <dbReference type="EMBL" id="CAD8092804.1"/>
    </source>
</evidence>
<keyword evidence="3" id="KW-1185">Reference proteome</keyword>
<protein>
    <submittedName>
        <fullName evidence="2">Uncharacterized protein</fullName>
    </submittedName>
</protein>
<gene>
    <name evidence="2" type="ORF">PPRIM_AZ9-3.1.T0910136</name>
</gene>
<reference evidence="2" key="1">
    <citation type="submission" date="2021-01" db="EMBL/GenBank/DDBJ databases">
        <authorList>
            <consortium name="Genoscope - CEA"/>
            <person name="William W."/>
        </authorList>
    </citation>
    <scope>NUCLEOTIDE SEQUENCE</scope>
</reference>
<name>A0A8S1NZ77_PARPR</name>
<keyword evidence="1" id="KW-0175">Coiled coil</keyword>
<evidence type="ECO:0000313" key="3">
    <source>
        <dbReference type="Proteomes" id="UP000688137"/>
    </source>
</evidence>
<dbReference type="EMBL" id="CAJJDM010000094">
    <property type="protein sequence ID" value="CAD8092804.1"/>
    <property type="molecule type" value="Genomic_DNA"/>
</dbReference>
<proteinExistence type="predicted"/>
<organism evidence="2 3">
    <name type="scientific">Paramecium primaurelia</name>
    <dbReference type="NCBI Taxonomy" id="5886"/>
    <lineage>
        <taxon>Eukaryota</taxon>
        <taxon>Sar</taxon>
        <taxon>Alveolata</taxon>
        <taxon>Ciliophora</taxon>
        <taxon>Intramacronucleata</taxon>
        <taxon>Oligohymenophorea</taxon>
        <taxon>Peniculida</taxon>
        <taxon>Parameciidae</taxon>
        <taxon>Paramecium</taxon>
    </lineage>
</organism>